<reference evidence="1 2" key="1">
    <citation type="submission" date="2020-01" db="EMBL/GenBank/DDBJ databases">
        <authorList>
            <person name="Gupta K D."/>
        </authorList>
    </citation>
    <scope>NUCLEOTIDE SEQUENCE [LARGE SCALE GENOMIC DNA]</scope>
</reference>
<dbReference type="EMBL" id="CACVBS010000035">
    <property type="protein sequence ID" value="CAA7262162.1"/>
    <property type="molecule type" value="Genomic_DNA"/>
</dbReference>
<organism evidence="1 2">
    <name type="scientific">Cyclocybe aegerita</name>
    <name type="common">Black poplar mushroom</name>
    <name type="synonym">Agrocybe aegerita</name>
    <dbReference type="NCBI Taxonomy" id="1973307"/>
    <lineage>
        <taxon>Eukaryota</taxon>
        <taxon>Fungi</taxon>
        <taxon>Dikarya</taxon>
        <taxon>Basidiomycota</taxon>
        <taxon>Agaricomycotina</taxon>
        <taxon>Agaricomycetes</taxon>
        <taxon>Agaricomycetidae</taxon>
        <taxon>Agaricales</taxon>
        <taxon>Agaricineae</taxon>
        <taxon>Bolbitiaceae</taxon>
        <taxon>Cyclocybe</taxon>
    </lineage>
</organism>
<dbReference type="Proteomes" id="UP000467700">
    <property type="component" value="Unassembled WGS sequence"/>
</dbReference>
<accession>A0A8S0WPH3</accession>
<keyword evidence="2" id="KW-1185">Reference proteome</keyword>
<gene>
    <name evidence="1" type="ORF">AAE3_LOCUS4551</name>
</gene>
<proteinExistence type="predicted"/>
<name>A0A8S0WPH3_CYCAE</name>
<sequence length="206" mass="22837">MSSAPIKKGFATISQLEPISLSPKTRARYKNTVTEYYSTAAVIHMNAAGTIRSKARYCLLSLHVCAASHRFQSTLNRVAEILEGYDEPLPTSEGIEPITCPPTGAMHDREQQAFVRLLCVPPQADDNVTVANVLVDGSYSGIYTTALEIDANDDSTERLHVREKFMSNTVTTNTIHAYMHSFICTINALLFATKWNKLSNEPRGWP</sequence>
<evidence type="ECO:0000313" key="1">
    <source>
        <dbReference type="EMBL" id="CAA7262162.1"/>
    </source>
</evidence>
<comment type="caution">
    <text evidence="1">The sequence shown here is derived from an EMBL/GenBank/DDBJ whole genome shotgun (WGS) entry which is preliminary data.</text>
</comment>
<evidence type="ECO:0000313" key="2">
    <source>
        <dbReference type="Proteomes" id="UP000467700"/>
    </source>
</evidence>
<protein>
    <submittedName>
        <fullName evidence="1">Uncharacterized protein</fullName>
    </submittedName>
</protein>
<dbReference type="AlphaFoldDB" id="A0A8S0WPH3"/>